<evidence type="ECO:0000313" key="2">
    <source>
        <dbReference type="Proteomes" id="UP000299102"/>
    </source>
</evidence>
<dbReference type="AlphaFoldDB" id="A0A4C1VZX4"/>
<organism evidence="1 2">
    <name type="scientific">Eumeta variegata</name>
    <name type="common">Bagworm moth</name>
    <name type="synonym">Eumeta japonica</name>
    <dbReference type="NCBI Taxonomy" id="151549"/>
    <lineage>
        <taxon>Eukaryota</taxon>
        <taxon>Metazoa</taxon>
        <taxon>Ecdysozoa</taxon>
        <taxon>Arthropoda</taxon>
        <taxon>Hexapoda</taxon>
        <taxon>Insecta</taxon>
        <taxon>Pterygota</taxon>
        <taxon>Neoptera</taxon>
        <taxon>Endopterygota</taxon>
        <taxon>Lepidoptera</taxon>
        <taxon>Glossata</taxon>
        <taxon>Ditrysia</taxon>
        <taxon>Tineoidea</taxon>
        <taxon>Psychidae</taxon>
        <taxon>Oiketicinae</taxon>
        <taxon>Eumeta</taxon>
    </lineage>
</organism>
<gene>
    <name evidence="1" type="ORF">EVAR_81305_1</name>
</gene>
<proteinExistence type="predicted"/>
<name>A0A4C1VZX4_EUMVA</name>
<dbReference type="EMBL" id="BGZK01000452">
    <property type="protein sequence ID" value="GBP44391.1"/>
    <property type="molecule type" value="Genomic_DNA"/>
</dbReference>
<accession>A0A4C1VZX4</accession>
<comment type="caution">
    <text evidence="1">The sequence shown here is derived from an EMBL/GenBank/DDBJ whole genome shotgun (WGS) entry which is preliminary data.</text>
</comment>
<dbReference type="OrthoDB" id="418748at2759"/>
<reference evidence="1 2" key="1">
    <citation type="journal article" date="2019" name="Commun. Biol.">
        <title>The bagworm genome reveals a unique fibroin gene that provides high tensile strength.</title>
        <authorList>
            <person name="Kono N."/>
            <person name="Nakamura H."/>
            <person name="Ohtoshi R."/>
            <person name="Tomita M."/>
            <person name="Numata K."/>
            <person name="Arakawa K."/>
        </authorList>
    </citation>
    <scope>NUCLEOTIDE SEQUENCE [LARGE SCALE GENOMIC DNA]</scope>
</reference>
<sequence>MFAEIKKLLRKKVTGNTRKCLPGLVLGSPIVSGKGKFPYRRIGSSRLDCRDEVRHPSRLVPRRGETRSTEVHFGTLNVCGGMDDKIYDVCELMKDRRLDILCVNETKRKGSGGAIKRGPFETY</sequence>
<dbReference type="Proteomes" id="UP000299102">
    <property type="component" value="Unassembled WGS sequence"/>
</dbReference>
<evidence type="ECO:0008006" key="3">
    <source>
        <dbReference type="Google" id="ProtNLM"/>
    </source>
</evidence>
<evidence type="ECO:0000313" key="1">
    <source>
        <dbReference type="EMBL" id="GBP44391.1"/>
    </source>
</evidence>
<keyword evidence="2" id="KW-1185">Reference proteome</keyword>
<protein>
    <recommendedName>
        <fullName evidence="3">Craniofacial development protein 2</fullName>
    </recommendedName>
</protein>